<organism evidence="1 2">
    <name type="scientific">Amycolatopsis thermophila</name>
    <dbReference type="NCBI Taxonomy" id="206084"/>
    <lineage>
        <taxon>Bacteria</taxon>
        <taxon>Bacillati</taxon>
        <taxon>Actinomycetota</taxon>
        <taxon>Actinomycetes</taxon>
        <taxon>Pseudonocardiales</taxon>
        <taxon>Pseudonocardiaceae</taxon>
        <taxon>Amycolatopsis</taxon>
    </lineage>
</organism>
<accession>A0ABU0F7J3</accession>
<proteinExistence type="predicted"/>
<dbReference type="RefSeq" id="WP_306998638.1">
    <property type="nucleotide sequence ID" value="NZ_JAUSUT010000001.1"/>
</dbReference>
<keyword evidence="2" id="KW-1185">Reference proteome</keyword>
<comment type="caution">
    <text evidence="1">The sequence shown here is derived from an EMBL/GenBank/DDBJ whole genome shotgun (WGS) entry which is preliminary data.</text>
</comment>
<sequence>MNACAILDQLNAGQGFGPGRNISKRNECTATKSEYGANGLALDPVQGLQEFLETDPGATETTVNGRKALEGKGDSGACSIAIEIGPHSRALADVVMASPDDDHKACSEAQALAARLEPLLPKVPG</sequence>
<evidence type="ECO:0000313" key="2">
    <source>
        <dbReference type="Proteomes" id="UP001229651"/>
    </source>
</evidence>
<evidence type="ECO:0000313" key="1">
    <source>
        <dbReference type="EMBL" id="MDQ0382987.1"/>
    </source>
</evidence>
<dbReference type="EMBL" id="JAUSUT010000001">
    <property type="protein sequence ID" value="MDQ0382987.1"/>
    <property type="molecule type" value="Genomic_DNA"/>
</dbReference>
<dbReference type="Proteomes" id="UP001229651">
    <property type="component" value="Unassembled WGS sequence"/>
</dbReference>
<reference evidence="1 2" key="1">
    <citation type="submission" date="2023-07" db="EMBL/GenBank/DDBJ databases">
        <title>Sequencing the genomes of 1000 actinobacteria strains.</title>
        <authorList>
            <person name="Klenk H.-P."/>
        </authorList>
    </citation>
    <scope>NUCLEOTIDE SEQUENCE [LARGE SCALE GENOMIC DNA]</scope>
    <source>
        <strain evidence="1 2">DSM 45805</strain>
    </source>
</reference>
<name>A0ABU0F7J3_9PSEU</name>
<protein>
    <submittedName>
        <fullName evidence="1">Uncharacterized protein</fullName>
    </submittedName>
</protein>
<gene>
    <name evidence="1" type="ORF">FB470_006981</name>
</gene>